<reference evidence="4" key="1">
    <citation type="journal article" date="2020" name="Stud. Mycol.">
        <title>101 Dothideomycetes genomes: a test case for predicting lifestyles and emergence of pathogens.</title>
        <authorList>
            <person name="Haridas S."/>
            <person name="Albert R."/>
            <person name="Binder M."/>
            <person name="Bloem J."/>
            <person name="Labutti K."/>
            <person name="Salamov A."/>
            <person name="Andreopoulos B."/>
            <person name="Baker S."/>
            <person name="Barry K."/>
            <person name="Bills G."/>
            <person name="Bluhm B."/>
            <person name="Cannon C."/>
            <person name="Castanera R."/>
            <person name="Culley D."/>
            <person name="Daum C."/>
            <person name="Ezra D."/>
            <person name="Gonzalez J."/>
            <person name="Henrissat B."/>
            <person name="Kuo A."/>
            <person name="Liang C."/>
            <person name="Lipzen A."/>
            <person name="Lutzoni F."/>
            <person name="Magnuson J."/>
            <person name="Mondo S."/>
            <person name="Nolan M."/>
            <person name="Ohm R."/>
            <person name="Pangilinan J."/>
            <person name="Park H.-J."/>
            <person name="Ramirez L."/>
            <person name="Alfaro M."/>
            <person name="Sun H."/>
            <person name="Tritt A."/>
            <person name="Yoshinaga Y."/>
            <person name="Zwiers L.-H."/>
            <person name="Turgeon B."/>
            <person name="Goodwin S."/>
            <person name="Spatafora J."/>
            <person name="Crous P."/>
            <person name="Grigoriev I."/>
        </authorList>
    </citation>
    <scope>NUCLEOTIDE SEQUENCE</scope>
    <source>
        <strain evidence="4">CBS 279.74</strain>
    </source>
</reference>
<dbReference type="GO" id="GO:0016491">
    <property type="term" value="F:oxidoreductase activity"/>
    <property type="evidence" value="ECO:0007669"/>
    <property type="project" value="UniProtKB-KW"/>
</dbReference>
<sequence>RLLVPTIQKKFVYDRNFSYPPSNSTDDLWNTLFPQNGGFFSHVPNIPTRSTVSVFHQLHCLDAIRHSYWQFHDAAVEGRKVSDNDFPVHTSPSHVRHCTDLLRQSLMCNADRTLEVKDDMGGVSGFGTTHRCYDYRELVRIVEEWQYNG</sequence>
<gene>
    <name evidence="4" type="ORF">K504DRAFT_383505</name>
</gene>
<name>A0A6G1K5A5_9PLEO</name>
<feature type="non-terminal residue" evidence="4">
    <location>
        <position position="1"/>
    </location>
</feature>
<evidence type="ECO:0000313" key="5">
    <source>
        <dbReference type="Proteomes" id="UP000799428"/>
    </source>
</evidence>
<organism evidence="4 5">
    <name type="scientific">Pleomassaria siparia CBS 279.74</name>
    <dbReference type="NCBI Taxonomy" id="1314801"/>
    <lineage>
        <taxon>Eukaryota</taxon>
        <taxon>Fungi</taxon>
        <taxon>Dikarya</taxon>
        <taxon>Ascomycota</taxon>
        <taxon>Pezizomycotina</taxon>
        <taxon>Dothideomycetes</taxon>
        <taxon>Pleosporomycetidae</taxon>
        <taxon>Pleosporales</taxon>
        <taxon>Pleomassariaceae</taxon>
        <taxon>Pleomassaria</taxon>
    </lineage>
</organism>
<dbReference type="Pfam" id="PF11807">
    <property type="entry name" value="UstYa"/>
    <property type="match status" value="1"/>
</dbReference>
<comment type="similarity">
    <text evidence="3">Belongs to the ustYa family.</text>
</comment>
<evidence type="ECO:0000256" key="3">
    <source>
        <dbReference type="ARBA" id="ARBA00035112"/>
    </source>
</evidence>
<dbReference type="Proteomes" id="UP000799428">
    <property type="component" value="Unassembled WGS sequence"/>
</dbReference>
<dbReference type="EMBL" id="MU005773">
    <property type="protein sequence ID" value="KAF2707642.1"/>
    <property type="molecule type" value="Genomic_DNA"/>
</dbReference>
<dbReference type="AlphaFoldDB" id="A0A6G1K5A5"/>
<evidence type="ECO:0000256" key="2">
    <source>
        <dbReference type="ARBA" id="ARBA00023002"/>
    </source>
</evidence>
<proteinExistence type="inferred from homology"/>
<dbReference type="PANTHER" id="PTHR33365">
    <property type="entry name" value="YALI0B05434P"/>
    <property type="match status" value="1"/>
</dbReference>
<comment type="pathway">
    <text evidence="1">Mycotoxin biosynthesis.</text>
</comment>
<evidence type="ECO:0000256" key="1">
    <source>
        <dbReference type="ARBA" id="ARBA00004685"/>
    </source>
</evidence>
<dbReference type="OrthoDB" id="3687641at2759"/>
<accession>A0A6G1K5A5</accession>
<dbReference type="GO" id="GO:0043386">
    <property type="term" value="P:mycotoxin biosynthetic process"/>
    <property type="evidence" value="ECO:0007669"/>
    <property type="project" value="InterPro"/>
</dbReference>
<dbReference type="InterPro" id="IPR021765">
    <property type="entry name" value="UstYa-like"/>
</dbReference>
<keyword evidence="5" id="KW-1185">Reference proteome</keyword>
<keyword evidence="2" id="KW-0560">Oxidoreductase</keyword>
<evidence type="ECO:0000313" key="4">
    <source>
        <dbReference type="EMBL" id="KAF2707642.1"/>
    </source>
</evidence>
<protein>
    <submittedName>
        <fullName evidence="4">Uncharacterized protein</fullName>
    </submittedName>
</protein>
<dbReference type="PANTHER" id="PTHR33365:SF11">
    <property type="entry name" value="TAT PATHWAY SIGNAL SEQUENCE"/>
    <property type="match status" value="1"/>
</dbReference>